<gene>
    <name evidence="2" type="ORF">SSLN_LOCUS87</name>
</gene>
<organism evidence="2 3">
    <name type="scientific">Schistocephalus solidus</name>
    <name type="common">Tapeworm</name>
    <dbReference type="NCBI Taxonomy" id="70667"/>
    <lineage>
        <taxon>Eukaryota</taxon>
        <taxon>Metazoa</taxon>
        <taxon>Spiralia</taxon>
        <taxon>Lophotrochozoa</taxon>
        <taxon>Platyhelminthes</taxon>
        <taxon>Cestoda</taxon>
        <taxon>Eucestoda</taxon>
        <taxon>Diphyllobothriidea</taxon>
        <taxon>Diphyllobothriidae</taxon>
        <taxon>Schistocephalus</taxon>
    </lineage>
</organism>
<keyword evidence="3" id="KW-1185">Reference proteome</keyword>
<feature type="coiled-coil region" evidence="1">
    <location>
        <begin position="35"/>
        <end position="62"/>
    </location>
</feature>
<accession>A0A3P7B3L8</accession>
<name>A0A3P7B3L8_SCHSO</name>
<keyword evidence="1" id="KW-0175">Coiled coil</keyword>
<proteinExistence type="predicted"/>
<evidence type="ECO:0000313" key="3">
    <source>
        <dbReference type="Proteomes" id="UP000275846"/>
    </source>
</evidence>
<reference evidence="2 3" key="1">
    <citation type="submission" date="2018-11" db="EMBL/GenBank/DDBJ databases">
        <authorList>
            <consortium name="Pathogen Informatics"/>
        </authorList>
    </citation>
    <scope>NUCLEOTIDE SEQUENCE [LARGE SCALE GENOMIC DNA]</scope>
    <source>
        <strain evidence="2 3">NST_G2</strain>
    </source>
</reference>
<dbReference type="Proteomes" id="UP000275846">
    <property type="component" value="Unassembled WGS sequence"/>
</dbReference>
<dbReference type="AlphaFoldDB" id="A0A3P7B3L8"/>
<evidence type="ECO:0000256" key="1">
    <source>
        <dbReference type="SAM" id="Coils"/>
    </source>
</evidence>
<dbReference type="OrthoDB" id="30551at2759"/>
<sequence>MAFGEDHVRNRQTARPAVTQAVAILEHLSLTANENLELRHALLELTSAMKRLQAENSELRQAYQAAHTPGSLATQSSRTSGLRNWSFSSESLSFTPCSPWSDGGVGYWLHLLLDRRPKAERRDAGVDFAIWNEILGRLPCLSHGSNDCAMSIRQPLRGDKFATIISTYDSPVTSSDAVKDKFYEDLHALLACPEGGLVDFPWRLQRKSRDRPRCLSGSAGSPLSLWL</sequence>
<dbReference type="EMBL" id="UYSU01000040">
    <property type="protein sequence ID" value="VDL81419.1"/>
    <property type="molecule type" value="Genomic_DNA"/>
</dbReference>
<protein>
    <submittedName>
        <fullName evidence="2">Uncharacterized protein</fullName>
    </submittedName>
</protein>
<evidence type="ECO:0000313" key="2">
    <source>
        <dbReference type="EMBL" id="VDL81419.1"/>
    </source>
</evidence>